<keyword evidence="2" id="KW-0472">Membrane</keyword>
<evidence type="ECO:0000313" key="3">
    <source>
        <dbReference type="EMBL" id="CAH1775782.1"/>
    </source>
</evidence>
<reference evidence="3" key="1">
    <citation type="submission" date="2022-03" db="EMBL/GenBank/DDBJ databases">
        <authorList>
            <person name="Martin C."/>
        </authorList>
    </citation>
    <scope>NUCLEOTIDE SEQUENCE</scope>
</reference>
<dbReference type="Proteomes" id="UP000749559">
    <property type="component" value="Unassembled WGS sequence"/>
</dbReference>
<feature type="compositionally biased region" description="Basic and acidic residues" evidence="1">
    <location>
        <begin position="145"/>
        <end position="161"/>
    </location>
</feature>
<accession>A0A8S4N4G8</accession>
<protein>
    <submittedName>
        <fullName evidence="3">Uncharacterized protein</fullName>
    </submittedName>
</protein>
<feature type="compositionally biased region" description="Polar residues" evidence="1">
    <location>
        <begin position="280"/>
        <end position="346"/>
    </location>
</feature>
<evidence type="ECO:0000256" key="1">
    <source>
        <dbReference type="SAM" id="MobiDB-lite"/>
    </source>
</evidence>
<feature type="region of interest" description="Disordered" evidence="1">
    <location>
        <begin position="139"/>
        <end position="204"/>
    </location>
</feature>
<proteinExistence type="predicted"/>
<feature type="compositionally biased region" description="Polar residues" evidence="1">
    <location>
        <begin position="175"/>
        <end position="191"/>
    </location>
</feature>
<evidence type="ECO:0000313" key="4">
    <source>
        <dbReference type="Proteomes" id="UP000749559"/>
    </source>
</evidence>
<dbReference type="EMBL" id="CAIIXF020000001">
    <property type="protein sequence ID" value="CAH1775782.1"/>
    <property type="molecule type" value="Genomic_DNA"/>
</dbReference>
<organism evidence="3 4">
    <name type="scientific">Owenia fusiformis</name>
    <name type="common">Polychaete worm</name>
    <dbReference type="NCBI Taxonomy" id="6347"/>
    <lineage>
        <taxon>Eukaryota</taxon>
        <taxon>Metazoa</taxon>
        <taxon>Spiralia</taxon>
        <taxon>Lophotrochozoa</taxon>
        <taxon>Annelida</taxon>
        <taxon>Polychaeta</taxon>
        <taxon>Sedentaria</taxon>
        <taxon>Canalipalpata</taxon>
        <taxon>Sabellida</taxon>
        <taxon>Oweniida</taxon>
        <taxon>Oweniidae</taxon>
        <taxon>Owenia</taxon>
    </lineage>
</organism>
<feature type="compositionally biased region" description="Polar residues" evidence="1">
    <location>
        <begin position="260"/>
        <end position="274"/>
    </location>
</feature>
<gene>
    <name evidence="3" type="ORF">OFUS_LOCUS3036</name>
</gene>
<sequence>MKQRRLDTHRPPSESHRCDGYKNCRIDGTDELDCPPTISRPASSVYSSMVFFAFFLVCAVLLAKYCVSATRRRNIRNTRVLHTSPTNDTTEPASSHELDDRMETGRVFDYTNDLSYMPPSIIRQSNMAGRAISASANGNIPLPPKYEDIDFSKPENSDNDRTPVQVPQPPPYEAGTTSIGALRRSTASPVDTLTPVEVPPPYEAGISSGTTVPLQTVASASVLSHSSGRADASVATLPQQAPTVAASLPAADNSAMASGVVQTSSHPDTTSHGSSHACATPNNNDSESSVQNESRKNPNSSIRNCNMPSAQVLPHNNTNGQSCHQSDNQRPPQNTDRSATQTSSETIEGFEQSPNDRRR</sequence>
<feature type="region of interest" description="Disordered" evidence="1">
    <location>
        <begin position="256"/>
        <end position="359"/>
    </location>
</feature>
<keyword evidence="2" id="KW-0812">Transmembrane</keyword>
<name>A0A8S4N4G8_OWEFU</name>
<evidence type="ECO:0000256" key="2">
    <source>
        <dbReference type="SAM" id="Phobius"/>
    </source>
</evidence>
<comment type="caution">
    <text evidence="3">The sequence shown here is derived from an EMBL/GenBank/DDBJ whole genome shotgun (WGS) entry which is preliminary data.</text>
</comment>
<dbReference type="AlphaFoldDB" id="A0A8S4N4G8"/>
<keyword evidence="2" id="KW-1133">Transmembrane helix</keyword>
<keyword evidence="4" id="KW-1185">Reference proteome</keyword>
<feature type="transmembrane region" description="Helical" evidence="2">
    <location>
        <begin position="45"/>
        <end position="67"/>
    </location>
</feature>